<sequence>MEFKNQLDKISEEESVLLKRIGQKIRMQAIIKKRQERPNILRRIAGEKSDIDAPSTAEIDELSKIEKQRAAEVSKTIFLALQAENSERTFHQVAKPEDKDGKPEYKVDIIVSVKRLKQSVGVNKAINIDMTIDGNVLEGDVRLVEPKNDDIPQTLGKVFERFDTQKMVVKTQESAKPKILSDVKVCLPRLKIDKKTDEKPRQRTKAEQESSEPTQKKREPEQKNREPEQKNSKPEQKKKEIEDRERNICREKSINLTAEEEKLDKEIAQLQNMLFETKRKRSVTSYVADDSNKENIDITQDHESDGDSKELRRSRKSRRSSLAGELKPEASAANPTTLFYRVEDMEGGEMKLTQKTVPMIEEPKEDPGNPESGEAAVQPEKRPEEFAEERKTDSREEAVPASNQKIE</sequence>
<proteinExistence type="predicted"/>
<gene>
    <name evidence="2" type="ORF">RF55_17107</name>
</gene>
<dbReference type="PaxDb" id="67767-A0A0J7K3P5"/>
<organism evidence="2 3">
    <name type="scientific">Lasius niger</name>
    <name type="common">Black garden ant</name>
    <dbReference type="NCBI Taxonomy" id="67767"/>
    <lineage>
        <taxon>Eukaryota</taxon>
        <taxon>Metazoa</taxon>
        <taxon>Ecdysozoa</taxon>
        <taxon>Arthropoda</taxon>
        <taxon>Hexapoda</taxon>
        <taxon>Insecta</taxon>
        <taxon>Pterygota</taxon>
        <taxon>Neoptera</taxon>
        <taxon>Endopterygota</taxon>
        <taxon>Hymenoptera</taxon>
        <taxon>Apocrita</taxon>
        <taxon>Aculeata</taxon>
        <taxon>Formicoidea</taxon>
        <taxon>Formicidae</taxon>
        <taxon>Formicinae</taxon>
        <taxon>Lasius</taxon>
        <taxon>Lasius</taxon>
    </lineage>
</organism>
<dbReference type="AlphaFoldDB" id="A0A0J7K3P5"/>
<feature type="region of interest" description="Disordered" evidence="1">
    <location>
        <begin position="275"/>
        <end position="407"/>
    </location>
</feature>
<feature type="compositionally biased region" description="Basic and acidic residues" evidence="1">
    <location>
        <begin position="379"/>
        <end position="398"/>
    </location>
</feature>
<feature type="compositionally biased region" description="Basic and acidic residues" evidence="1">
    <location>
        <begin position="290"/>
        <end position="311"/>
    </location>
</feature>
<evidence type="ECO:0000313" key="3">
    <source>
        <dbReference type="Proteomes" id="UP000036403"/>
    </source>
</evidence>
<dbReference type="Proteomes" id="UP000036403">
    <property type="component" value="Unassembled WGS sequence"/>
</dbReference>
<name>A0A0J7K3P5_LASNI</name>
<keyword evidence="3" id="KW-1185">Reference proteome</keyword>
<dbReference type="EMBL" id="LBMM01015466">
    <property type="protein sequence ID" value="KMQ84796.1"/>
    <property type="molecule type" value="Genomic_DNA"/>
</dbReference>
<evidence type="ECO:0000313" key="2">
    <source>
        <dbReference type="EMBL" id="KMQ84796.1"/>
    </source>
</evidence>
<accession>A0A0J7K3P5</accession>
<comment type="caution">
    <text evidence="2">The sequence shown here is derived from an EMBL/GenBank/DDBJ whole genome shotgun (WGS) entry which is preliminary data.</text>
</comment>
<feature type="region of interest" description="Disordered" evidence="1">
    <location>
        <begin position="194"/>
        <end position="263"/>
    </location>
</feature>
<reference evidence="2 3" key="1">
    <citation type="submission" date="2015-04" db="EMBL/GenBank/DDBJ databases">
        <title>Lasius niger genome sequencing.</title>
        <authorList>
            <person name="Konorov E.A."/>
            <person name="Nikitin M.A."/>
            <person name="Kirill M.V."/>
            <person name="Chang P."/>
        </authorList>
    </citation>
    <scope>NUCLEOTIDE SEQUENCE [LARGE SCALE GENOMIC DNA]</scope>
    <source>
        <tissue evidence="2">Whole</tissue>
    </source>
</reference>
<protein>
    <submittedName>
        <fullName evidence="2">Uncharacterized protein</fullName>
    </submittedName>
</protein>
<evidence type="ECO:0000256" key="1">
    <source>
        <dbReference type="SAM" id="MobiDB-lite"/>
    </source>
</evidence>